<dbReference type="CDD" id="cd03280">
    <property type="entry name" value="ABC_MutS2"/>
    <property type="match status" value="1"/>
</dbReference>
<keyword evidence="1 7" id="KW-0699">rRNA-binding</keyword>
<dbReference type="GO" id="GO:0045910">
    <property type="term" value="P:negative regulation of DNA recombination"/>
    <property type="evidence" value="ECO:0007669"/>
    <property type="project" value="InterPro"/>
</dbReference>
<dbReference type="AlphaFoldDB" id="A0AA45WJV4"/>
<dbReference type="Proteomes" id="UP001157946">
    <property type="component" value="Unassembled WGS sequence"/>
</dbReference>
<feature type="domain" description="Smr" evidence="10">
    <location>
        <begin position="711"/>
        <end position="786"/>
    </location>
</feature>
<dbReference type="GO" id="GO:0006298">
    <property type="term" value="P:mismatch repair"/>
    <property type="evidence" value="ECO:0007669"/>
    <property type="project" value="InterPro"/>
</dbReference>
<evidence type="ECO:0000256" key="1">
    <source>
        <dbReference type="ARBA" id="ARBA00022730"/>
    </source>
</evidence>
<dbReference type="GO" id="GO:0072344">
    <property type="term" value="P:rescue of stalled ribosome"/>
    <property type="evidence" value="ECO:0007669"/>
    <property type="project" value="UniProtKB-UniRule"/>
</dbReference>
<evidence type="ECO:0000259" key="10">
    <source>
        <dbReference type="PROSITE" id="PS50828"/>
    </source>
</evidence>
<dbReference type="PROSITE" id="PS00486">
    <property type="entry name" value="DNA_MISMATCH_REPAIR_2"/>
    <property type="match status" value="1"/>
</dbReference>
<feature type="coiled-coil region" evidence="8">
    <location>
        <begin position="516"/>
        <end position="600"/>
    </location>
</feature>
<keyword evidence="8" id="KW-0175">Coiled coil</keyword>
<keyword evidence="2 7" id="KW-0547">Nucleotide-binding</keyword>
<dbReference type="GO" id="GO:0140664">
    <property type="term" value="F:ATP-dependent DNA damage sensor activity"/>
    <property type="evidence" value="ECO:0007669"/>
    <property type="project" value="InterPro"/>
</dbReference>
<dbReference type="SUPFAM" id="SSF48334">
    <property type="entry name" value="DNA repair protein MutS, domain III"/>
    <property type="match status" value="1"/>
</dbReference>
<dbReference type="InterPro" id="IPR036063">
    <property type="entry name" value="Smr_dom_sf"/>
</dbReference>
<keyword evidence="5 7" id="KW-0694">RNA-binding</keyword>
<gene>
    <name evidence="7" type="primary">mutS2</name>
    <name evidence="7" type="synonym">rqcU</name>
    <name evidence="11" type="ORF">SAMN06265361_101587</name>
</gene>
<comment type="function">
    <text evidence="7">Endonuclease that is involved in the suppression of homologous recombination and thus may have a key role in the control of bacterial genetic diversity.</text>
</comment>
<feature type="region of interest" description="Disordered" evidence="9">
    <location>
        <begin position="682"/>
        <end position="705"/>
    </location>
</feature>
<comment type="caution">
    <text evidence="11">The sequence shown here is derived from an EMBL/GenBank/DDBJ whole genome shotgun (WGS) entry which is preliminary data.</text>
</comment>
<dbReference type="Gene3D" id="3.30.1370.110">
    <property type="match status" value="1"/>
</dbReference>
<accession>A0AA45WJV4</accession>
<comment type="subunit">
    <text evidence="7">Homodimer. Binds to stalled ribosomes, contacting rRNA.</text>
</comment>
<feature type="compositionally biased region" description="Basic residues" evidence="9">
    <location>
        <begin position="690"/>
        <end position="700"/>
    </location>
</feature>
<evidence type="ECO:0000313" key="11">
    <source>
        <dbReference type="EMBL" id="SMP04929.1"/>
    </source>
</evidence>
<evidence type="ECO:0000256" key="8">
    <source>
        <dbReference type="SAM" id="Coils"/>
    </source>
</evidence>
<keyword evidence="7" id="KW-0540">Nuclease</keyword>
<keyword evidence="4 7" id="KW-0067">ATP-binding</keyword>
<dbReference type="GO" id="GO:0004519">
    <property type="term" value="F:endonuclease activity"/>
    <property type="evidence" value="ECO:0007669"/>
    <property type="project" value="UniProtKB-UniRule"/>
</dbReference>
<organism evidence="11 12">
    <name type="scientific">Laceyella tengchongensis</name>
    <dbReference type="NCBI Taxonomy" id="574699"/>
    <lineage>
        <taxon>Bacteria</taxon>
        <taxon>Bacillati</taxon>
        <taxon>Bacillota</taxon>
        <taxon>Bacilli</taxon>
        <taxon>Bacillales</taxon>
        <taxon>Thermoactinomycetaceae</taxon>
        <taxon>Laceyella</taxon>
    </lineage>
</organism>
<dbReference type="InterPro" id="IPR045076">
    <property type="entry name" value="MutS"/>
</dbReference>
<dbReference type="InterPro" id="IPR036187">
    <property type="entry name" value="DNA_mismatch_repair_MutS_sf"/>
</dbReference>
<feature type="binding site" evidence="7">
    <location>
        <begin position="335"/>
        <end position="342"/>
    </location>
    <ligand>
        <name>ATP</name>
        <dbReference type="ChEBI" id="CHEBI:30616"/>
    </ligand>
</feature>
<dbReference type="InterPro" id="IPR005747">
    <property type="entry name" value="MutS2"/>
</dbReference>
<dbReference type="GO" id="GO:0005524">
    <property type="term" value="F:ATP binding"/>
    <property type="evidence" value="ECO:0007669"/>
    <property type="project" value="UniProtKB-UniRule"/>
</dbReference>
<protein>
    <recommendedName>
        <fullName evidence="7">Endonuclease MutS2</fullName>
        <ecNumber evidence="7">3.1.-.-</ecNumber>
    </recommendedName>
    <alternativeName>
        <fullName evidence="7">Ribosome-associated protein quality control-upstream factor</fullName>
        <shortName evidence="7">RQC-upstream factor</shortName>
        <shortName evidence="7">RqcU</shortName>
        <ecNumber evidence="7">3.6.4.-</ecNumber>
    </alternativeName>
</protein>
<dbReference type="GO" id="GO:0016887">
    <property type="term" value="F:ATP hydrolysis activity"/>
    <property type="evidence" value="ECO:0007669"/>
    <property type="project" value="InterPro"/>
</dbReference>
<dbReference type="PANTHER" id="PTHR48466">
    <property type="entry name" value="OS10G0509000 PROTEIN-RELATED"/>
    <property type="match status" value="1"/>
</dbReference>
<dbReference type="InterPro" id="IPR002625">
    <property type="entry name" value="Smr_dom"/>
</dbReference>
<dbReference type="NCBIfam" id="TIGR01069">
    <property type="entry name" value="mutS2"/>
    <property type="match status" value="1"/>
</dbReference>
<evidence type="ECO:0000256" key="5">
    <source>
        <dbReference type="ARBA" id="ARBA00022884"/>
    </source>
</evidence>
<dbReference type="GO" id="GO:0019843">
    <property type="term" value="F:rRNA binding"/>
    <property type="evidence" value="ECO:0007669"/>
    <property type="project" value="UniProtKB-UniRule"/>
</dbReference>
<dbReference type="GO" id="GO:0043023">
    <property type="term" value="F:ribosomal large subunit binding"/>
    <property type="evidence" value="ECO:0007669"/>
    <property type="project" value="UniProtKB-UniRule"/>
</dbReference>
<comment type="function">
    <text evidence="7">Acts as a ribosome collision sensor, splitting the ribosome into its 2 subunits. Detects stalled/collided 70S ribosomes which it binds and splits by an ATP-hydrolysis driven conformational change. Acts upstream of the ribosome quality control system (RQC), a ribosome-associated complex that mediates the extraction of incompletely synthesized nascent chains from stalled ribosomes and their subsequent degradation. Probably generates substrates for RQC.</text>
</comment>
<dbReference type="RefSeq" id="WP_102991910.1">
    <property type="nucleotide sequence ID" value="NZ_FXTU01000001.1"/>
</dbReference>
<name>A0AA45WJV4_9BACL</name>
<evidence type="ECO:0000256" key="9">
    <source>
        <dbReference type="SAM" id="MobiDB-lite"/>
    </source>
</evidence>
<keyword evidence="3 7" id="KW-0378">Hydrolase</keyword>
<keyword evidence="7" id="KW-0255">Endonuclease</keyword>
<dbReference type="InterPro" id="IPR007696">
    <property type="entry name" value="DNA_mismatch_repair_MutS_core"/>
</dbReference>
<dbReference type="SUPFAM" id="SSF52540">
    <property type="entry name" value="P-loop containing nucleoside triphosphate hydrolases"/>
    <property type="match status" value="1"/>
</dbReference>
<evidence type="ECO:0000256" key="7">
    <source>
        <dbReference type="HAMAP-Rule" id="MF_00092"/>
    </source>
</evidence>
<proteinExistence type="inferred from homology"/>
<dbReference type="EMBL" id="FXTU01000001">
    <property type="protein sequence ID" value="SMP04929.1"/>
    <property type="molecule type" value="Genomic_DNA"/>
</dbReference>
<dbReference type="InterPro" id="IPR046893">
    <property type="entry name" value="MSSS"/>
</dbReference>
<dbReference type="InterPro" id="IPR000432">
    <property type="entry name" value="DNA_mismatch_repair_MutS_C"/>
</dbReference>
<reference evidence="11" key="1">
    <citation type="submission" date="2017-05" db="EMBL/GenBank/DDBJ databases">
        <authorList>
            <person name="Varghese N."/>
            <person name="Submissions S."/>
        </authorList>
    </citation>
    <scope>NUCLEOTIDE SEQUENCE</scope>
    <source>
        <strain evidence="11">DSM 45262</strain>
    </source>
</reference>
<dbReference type="PANTHER" id="PTHR48466:SF2">
    <property type="entry name" value="OS10G0509000 PROTEIN"/>
    <property type="match status" value="1"/>
</dbReference>
<dbReference type="PROSITE" id="PS50828">
    <property type="entry name" value="SMR"/>
    <property type="match status" value="1"/>
</dbReference>
<keyword evidence="12" id="KW-1185">Reference proteome</keyword>
<dbReference type="InterPro" id="IPR027417">
    <property type="entry name" value="P-loop_NTPase"/>
</dbReference>
<evidence type="ECO:0000256" key="4">
    <source>
        <dbReference type="ARBA" id="ARBA00022840"/>
    </source>
</evidence>
<dbReference type="SMART" id="SM00463">
    <property type="entry name" value="SMR"/>
    <property type="match status" value="1"/>
</dbReference>
<dbReference type="Gene3D" id="3.40.50.300">
    <property type="entry name" value="P-loop containing nucleotide triphosphate hydrolases"/>
    <property type="match status" value="1"/>
</dbReference>
<dbReference type="GO" id="GO:0030983">
    <property type="term" value="F:mismatched DNA binding"/>
    <property type="evidence" value="ECO:0007669"/>
    <property type="project" value="InterPro"/>
</dbReference>
<evidence type="ECO:0000313" key="12">
    <source>
        <dbReference type="Proteomes" id="UP001157946"/>
    </source>
</evidence>
<dbReference type="SMART" id="SM00534">
    <property type="entry name" value="MUTSac"/>
    <property type="match status" value="1"/>
</dbReference>
<dbReference type="PIRSF" id="PIRSF005814">
    <property type="entry name" value="MutS_YshD"/>
    <property type="match status" value="1"/>
</dbReference>
<evidence type="ECO:0000256" key="3">
    <source>
        <dbReference type="ARBA" id="ARBA00022801"/>
    </source>
</evidence>
<evidence type="ECO:0000256" key="2">
    <source>
        <dbReference type="ARBA" id="ARBA00022741"/>
    </source>
</evidence>
<dbReference type="Pfam" id="PF00488">
    <property type="entry name" value="MutS_V"/>
    <property type="match status" value="1"/>
</dbReference>
<dbReference type="FunFam" id="3.40.50.300:FF:000830">
    <property type="entry name" value="Endonuclease MutS2"/>
    <property type="match status" value="1"/>
</dbReference>
<dbReference type="SUPFAM" id="SSF160443">
    <property type="entry name" value="SMR domain-like"/>
    <property type="match status" value="1"/>
</dbReference>
<dbReference type="EC" id="3.6.4.-" evidence="7"/>
<keyword evidence="6 7" id="KW-0238">DNA-binding</keyword>
<evidence type="ECO:0000256" key="6">
    <source>
        <dbReference type="ARBA" id="ARBA00023125"/>
    </source>
</evidence>
<dbReference type="SMART" id="SM00533">
    <property type="entry name" value="MUTSd"/>
    <property type="match status" value="1"/>
</dbReference>
<dbReference type="HAMAP" id="MF_00092">
    <property type="entry name" value="MutS2"/>
    <property type="match status" value="1"/>
</dbReference>
<comment type="similarity">
    <text evidence="7">Belongs to the DNA mismatch repair MutS family. MutS2 subfamily.</text>
</comment>
<dbReference type="Pfam" id="PF20297">
    <property type="entry name" value="MSSS"/>
    <property type="match status" value="1"/>
</dbReference>
<sequence length="786" mass="88198">MEQWTLRSLEFHRVKEIVKEQAATFLGKEKIDQLAPSADRDMVEQWLAETREGMDLLRLKGDVPFGGIRDIRASIRRAKVGGMLNEAECLDIATTISGGRKVKSHLRQLEVETAPLPRLRELTEQIESLDQLEAEILACIDEHAVVKDQASPELRRIRQQMDGVRQQIQQTLNQMLRSSHYTKMMQEPLITQRFDRYVIPVKQEYRGQFGGIVHDQSSSGATLFIEPEAVVHLGNRLRELEMAEQKEVERILSLLTAKVAEVAEELSQNIERLGVLDFIVARSRYGYLIKGVCPKIAEDRVLVLKQARHPLIPSEEVVPIHVEMGKHYQAIIITGPNTGGKTVTLKTVGLLALMTQSGLPIPAQEESVMPIFSGVFADIGDEQSIEQSLSTFSGHLTNIIGILQKLDESSLVLFDELGAGTDPTEGAALAMAILEHVIERGSMVVATTHYSELKLFAHTHPQAINASVEFDVETLRPTYRLLIGVPGRSNAFAISTRLGLPAPIIDLAKRHISSEENKLEEMITSLTNERKWAEEERKQAEALRNEAEALYEDLRQQMDQWEEEKARLKEKARQEAIEAVAKAKTEAEDVLKELREWAKLRPQDIKEHELIELKKRLDASIPEAALPKKKASRPPKPQQIQVGDEVLVLTVNQKGTVVEDLGQNEYQVQIGFLKMKVHRDQLEKQAAPKQKPKAKSHATVKRSTADVKPELDLRGKLVEEALMEIDQYLDKAILSGYKQISLIHGKGTGALRTGVQEFLRRHRAVKTFRLGAHGEGGSGVTVVELR</sequence>
<dbReference type="Pfam" id="PF01713">
    <property type="entry name" value="Smr"/>
    <property type="match status" value="1"/>
</dbReference>
<dbReference type="EC" id="3.1.-.-" evidence="7"/>